<accession>A0A8J9ZU76</accession>
<dbReference type="AlphaFoldDB" id="A0A8J9ZU76"/>
<feature type="region of interest" description="Disordered" evidence="1">
    <location>
        <begin position="79"/>
        <end position="107"/>
    </location>
</feature>
<dbReference type="Proteomes" id="UP000838412">
    <property type="component" value="Chromosome 4"/>
</dbReference>
<keyword evidence="3" id="KW-1185">Reference proteome</keyword>
<reference evidence="2" key="1">
    <citation type="submission" date="2022-01" db="EMBL/GenBank/DDBJ databases">
        <authorList>
            <person name="Braso-Vives M."/>
        </authorList>
    </citation>
    <scope>NUCLEOTIDE SEQUENCE</scope>
</reference>
<proteinExistence type="predicted"/>
<evidence type="ECO:0000256" key="1">
    <source>
        <dbReference type="SAM" id="MobiDB-lite"/>
    </source>
</evidence>
<dbReference type="EMBL" id="OV696689">
    <property type="protein sequence ID" value="CAH1261368.1"/>
    <property type="molecule type" value="Genomic_DNA"/>
</dbReference>
<organism evidence="2 3">
    <name type="scientific">Branchiostoma lanceolatum</name>
    <name type="common">Common lancelet</name>
    <name type="synonym">Amphioxus lanceolatum</name>
    <dbReference type="NCBI Taxonomy" id="7740"/>
    <lineage>
        <taxon>Eukaryota</taxon>
        <taxon>Metazoa</taxon>
        <taxon>Chordata</taxon>
        <taxon>Cephalochordata</taxon>
        <taxon>Leptocardii</taxon>
        <taxon>Amphioxiformes</taxon>
        <taxon>Branchiostomatidae</taxon>
        <taxon>Branchiostoma</taxon>
    </lineage>
</organism>
<name>A0A8J9ZU76_BRALA</name>
<sequence length="107" mass="11965">MSAPVLNVAGRRTELTCPLLCFLSARQTVAPGPLLAGRDRIGRRHQPVPFRWCAVTRLPHDELITSVPFAILFTARCAGGDRSQPASARRWKEKHWKYRADNTGSRA</sequence>
<gene>
    <name evidence="2" type="primary">Hypp2317</name>
    <name evidence="2" type="ORF">BLAG_LOCUS16808</name>
</gene>
<evidence type="ECO:0000313" key="3">
    <source>
        <dbReference type="Proteomes" id="UP000838412"/>
    </source>
</evidence>
<evidence type="ECO:0000313" key="2">
    <source>
        <dbReference type="EMBL" id="CAH1261368.1"/>
    </source>
</evidence>
<protein>
    <submittedName>
        <fullName evidence="2">Hypp2317 protein</fullName>
    </submittedName>
</protein>